<protein>
    <recommendedName>
        <fullName evidence="4">Tat pathway signal sequence domain protein</fullName>
    </recommendedName>
</protein>
<evidence type="ECO:0000313" key="2">
    <source>
        <dbReference type="EMBL" id="MEB3965592.1"/>
    </source>
</evidence>
<accession>A0ABU6CLR6</accession>
<evidence type="ECO:0008006" key="4">
    <source>
        <dbReference type="Google" id="ProtNLM"/>
    </source>
</evidence>
<feature type="region of interest" description="Disordered" evidence="1">
    <location>
        <begin position="1"/>
        <end position="30"/>
    </location>
</feature>
<reference evidence="2 3" key="1">
    <citation type="submission" date="2022-10" db="EMBL/GenBank/DDBJ databases">
        <authorList>
            <person name="Xie J."/>
            <person name="Shen N."/>
        </authorList>
    </citation>
    <scope>NUCLEOTIDE SEQUENCE [LARGE SCALE GENOMIC DNA]</scope>
    <source>
        <strain evidence="2 3">DSM 41681</strain>
    </source>
</reference>
<evidence type="ECO:0000313" key="3">
    <source>
        <dbReference type="Proteomes" id="UP001352223"/>
    </source>
</evidence>
<comment type="caution">
    <text evidence="2">The sequence shown here is derived from an EMBL/GenBank/DDBJ whole genome shotgun (WGS) entry which is preliminary data.</text>
</comment>
<gene>
    <name evidence="2" type="ORF">OKJ48_35990</name>
</gene>
<keyword evidence="3" id="KW-1185">Reference proteome</keyword>
<dbReference type="RefSeq" id="WP_324774002.1">
    <property type="nucleotide sequence ID" value="NZ_BAAATS010000001.1"/>
</dbReference>
<dbReference type="EMBL" id="JAOZYB010000332">
    <property type="protein sequence ID" value="MEB3965592.1"/>
    <property type="molecule type" value="Genomic_DNA"/>
</dbReference>
<proteinExistence type="predicted"/>
<name>A0ABU6CLR6_9ACTN</name>
<evidence type="ECO:0000256" key="1">
    <source>
        <dbReference type="SAM" id="MobiDB-lite"/>
    </source>
</evidence>
<sequence>MTGIGPVEPYDPADDAGPASRLDTLDTFGSDSPRLPERWAALPARWRRAAQALAAVLAAALAATAFLLLRPDPPASTLPLWPSQVTALRYDGPGPGFGRFRFTVHVTGAHPVTVRQLDTGPARLTTDSAPTLPVTVEPGTRWHLTVRLTLHTCDALPQGINEPYIELTLSNRRAQQRHLYLFGGAYRDDLWRWIRASCDPAPAPRTPVAAGPDDLTRK</sequence>
<organism evidence="2 3">
    <name type="scientific">Streptomyces kunmingensis</name>
    <dbReference type="NCBI Taxonomy" id="68225"/>
    <lineage>
        <taxon>Bacteria</taxon>
        <taxon>Bacillati</taxon>
        <taxon>Actinomycetota</taxon>
        <taxon>Actinomycetes</taxon>
        <taxon>Kitasatosporales</taxon>
        <taxon>Streptomycetaceae</taxon>
        <taxon>Streptomyces</taxon>
    </lineage>
</organism>
<dbReference type="Proteomes" id="UP001352223">
    <property type="component" value="Unassembled WGS sequence"/>
</dbReference>